<accession>A0A098AZ86</accession>
<dbReference type="RefSeq" id="WP_005812048.1">
    <property type="nucleotide sequence ID" value="NZ_CABKQQ010000036.1"/>
</dbReference>
<name>A0A098AZ86_DESHA</name>
<gene>
    <name evidence="3" type="ORF">AT727_06725</name>
    <name evidence="2" type="ORF">DPCES_2011</name>
</gene>
<dbReference type="PATRIC" id="fig|49338.4.peg.2165"/>
<sequence length="160" mass="17970">MALRDKTNQRFKEFFEKQSKRNDGKEFEISFAEIQRETGAASSTMKRAIEALTEEGWLGVKPGRNTRYGLFKLLQGEAETAEALPGAPEPDPPMYESTSDFSPAPASDSGNGSSALASESRVQELEHLIDGLRRRLRAQEMTIALLQDRMAEIEDKLYKR</sequence>
<evidence type="ECO:0000256" key="1">
    <source>
        <dbReference type="SAM" id="MobiDB-lite"/>
    </source>
</evidence>
<reference evidence="2" key="1">
    <citation type="submission" date="2014-07" db="EMBL/GenBank/DDBJ databases">
        <authorList>
            <person name="Hornung V.Bastian."/>
        </authorList>
    </citation>
    <scope>NUCLEOTIDE SEQUENCE</scope>
    <source>
        <strain evidence="2">PCE-S</strain>
    </source>
</reference>
<organism evidence="2">
    <name type="scientific">Desulfitobacterium hafniense</name>
    <name type="common">Desulfitobacterium frappieri</name>
    <dbReference type="NCBI Taxonomy" id="49338"/>
    <lineage>
        <taxon>Bacteria</taxon>
        <taxon>Bacillati</taxon>
        <taxon>Bacillota</taxon>
        <taxon>Clostridia</taxon>
        <taxon>Eubacteriales</taxon>
        <taxon>Desulfitobacteriaceae</taxon>
        <taxon>Desulfitobacterium</taxon>
    </lineage>
</organism>
<feature type="compositionally biased region" description="Polar residues" evidence="1">
    <location>
        <begin position="108"/>
        <end position="117"/>
    </location>
</feature>
<protein>
    <submittedName>
        <fullName evidence="3">IclR family transcriptional regulator</fullName>
    </submittedName>
</protein>
<feature type="region of interest" description="Disordered" evidence="1">
    <location>
        <begin position="79"/>
        <end position="120"/>
    </location>
</feature>
<proteinExistence type="predicted"/>
<dbReference type="EMBL" id="LK996017">
    <property type="protein sequence ID" value="CDX01898.1"/>
    <property type="molecule type" value="Genomic_DNA"/>
</dbReference>
<dbReference type="EMBL" id="LOCK01000028">
    <property type="protein sequence ID" value="KTE91283.1"/>
    <property type="molecule type" value="Genomic_DNA"/>
</dbReference>
<evidence type="ECO:0000313" key="3">
    <source>
        <dbReference type="EMBL" id="KTE91283.1"/>
    </source>
</evidence>
<dbReference type="AlphaFoldDB" id="A0A098AZ86"/>
<dbReference type="Proteomes" id="UP000054623">
    <property type="component" value="Unassembled WGS sequence"/>
</dbReference>
<dbReference type="OMA" id="PGRNSRY"/>
<evidence type="ECO:0000313" key="4">
    <source>
        <dbReference type="Proteomes" id="UP000054623"/>
    </source>
</evidence>
<reference evidence="3 4" key="2">
    <citation type="submission" date="2015-12" db="EMBL/GenBank/DDBJ databases">
        <title>Draft Genome Sequence of Desulfitobacterium hafniense Strain DH, a Sulfate-reducing Bacterium Isolated from Paddy Soils.</title>
        <authorList>
            <person name="Bao P."/>
            <person name="Zhang X."/>
            <person name="Li G."/>
        </authorList>
    </citation>
    <scope>NUCLEOTIDE SEQUENCE [LARGE SCALE GENOMIC DNA]</scope>
    <source>
        <strain evidence="3 4">DH</strain>
    </source>
</reference>
<dbReference type="InterPro" id="IPR036388">
    <property type="entry name" value="WH-like_DNA-bd_sf"/>
</dbReference>
<dbReference type="OrthoDB" id="1796991at2"/>
<evidence type="ECO:0000313" key="2">
    <source>
        <dbReference type="EMBL" id="CDX01898.1"/>
    </source>
</evidence>
<dbReference type="Gene3D" id="1.10.10.10">
    <property type="entry name" value="Winged helix-like DNA-binding domain superfamily/Winged helix DNA-binding domain"/>
    <property type="match status" value="1"/>
</dbReference>